<dbReference type="Gene3D" id="3.30.160.60">
    <property type="entry name" value="Classic Zinc Finger"/>
    <property type="match status" value="1"/>
</dbReference>
<organism evidence="6 7">
    <name type="scientific">Syphacia muris</name>
    <dbReference type="NCBI Taxonomy" id="451379"/>
    <lineage>
        <taxon>Eukaryota</taxon>
        <taxon>Metazoa</taxon>
        <taxon>Ecdysozoa</taxon>
        <taxon>Nematoda</taxon>
        <taxon>Chromadorea</taxon>
        <taxon>Rhabditida</taxon>
        <taxon>Spirurina</taxon>
        <taxon>Oxyuridomorpha</taxon>
        <taxon>Oxyuroidea</taxon>
        <taxon>Oxyuridae</taxon>
        <taxon>Syphacia</taxon>
    </lineage>
</organism>
<keyword evidence="3" id="KW-0862">Zinc</keyword>
<dbReference type="InterPro" id="IPR013087">
    <property type="entry name" value="Znf_C2H2_type"/>
</dbReference>
<accession>A0A0N5ASY0</accession>
<evidence type="ECO:0000313" key="7">
    <source>
        <dbReference type="WBParaSite" id="SMUV_0000791601-mRNA-1"/>
    </source>
</evidence>
<proteinExistence type="predicted"/>
<keyword evidence="6" id="KW-1185">Reference proteome</keyword>
<dbReference type="GO" id="GO:0000981">
    <property type="term" value="F:DNA-binding transcription factor activity, RNA polymerase II-specific"/>
    <property type="evidence" value="ECO:0007669"/>
    <property type="project" value="TreeGrafter"/>
</dbReference>
<dbReference type="STRING" id="451379.A0A0N5ASY0"/>
<dbReference type="AlphaFoldDB" id="A0A0N5ASY0"/>
<evidence type="ECO:0000256" key="2">
    <source>
        <dbReference type="ARBA" id="ARBA00022771"/>
    </source>
</evidence>
<dbReference type="InterPro" id="IPR036236">
    <property type="entry name" value="Znf_C2H2_sf"/>
</dbReference>
<name>A0A0N5ASY0_9BILA</name>
<dbReference type="PROSITE" id="PS00028">
    <property type="entry name" value="ZINC_FINGER_C2H2_1"/>
    <property type="match status" value="1"/>
</dbReference>
<dbReference type="PANTHER" id="PTHR23235:SF177">
    <property type="entry name" value="C2H2-TYPE DOMAIN-CONTAINING PROTEIN"/>
    <property type="match status" value="1"/>
</dbReference>
<evidence type="ECO:0000256" key="1">
    <source>
        <dbReference type="ARBA" id="ARBA00022723"/>
    </source>
</evidence>
<dbReference type="PANTHER" id="PTHR23235">
    <property type="entry name" value="KRUEPPEL-LIKE TRANSCRIPTION FACTOR"/>
    <property type="match status" value="1"/>
</dbReference>
<evidence type="ECO:0000256" key="3">
    <source>
        <dbReference type="ARBA" id="ARBA00022833"/>
    </source>
</evidence>
<sequence>MEQYNRLTASEGHSCDEKTIKKEPKIEYTINGTQLVETIPYTTANTYSSYGWNSTTTTTTWWPEAATTWPLSYPTSESTYTSYLPTQFQGLLTATVSSQMVMSANASTESILQKPLTAVGATTVGATTAASGATSTTTTTAAAAAAALPRINTKFTTGRSNCECPNCQEAERIGMANVPIKKRGIHNCHVPGCGKLYSKSSHLKAHLRWHSGERPFVSYCTCIC</sequence>
<dbReference type="WBParaSite" id="SMUV_0000791601-mRNA-1">
    <property type="protein sequence ID" value="SMUV_0000791601-mRNA-1"/>
    <property type="gene ID" value="SMUV_0000791601"/>
</dbReference>
<evidence type="ECO:0000313" key="6">
    <source>
        <dbReference type="Proteomes" id="UP000046393"/>
    </source>
</evidence>
<keyword evidence="1" id="KW-0479">Metal-binding</keyword>
<feature type="domain" description="C2H2-type" evidence="5">
    <location>
        <begin position="186"/>
        <end position="215"/>
    </location>
</feature>
<reference evidence="7" key="1">
    <citation type="submission" date="2017-02" db="UniProtKB">
        <authorList>
            <consortium name="WormBaseParasite"/>
        </authorList>
    </citation>
    <scope>IDENTIFICATION</scope>
</reference>
<dbReference type="Proteomes" id="UP000046393">
    <property type="component" value="Unplaced"/>
</dbReference>
<keyword evidence="2 4" id="KW-0863">Zinc-finger</keyword>
<evidence type="ECO:0000256" key="4">
    <source>
        <dbReference type="PROSITE-ProRule" id="PRU00042"/>
    </source>
</evidence>
<dbReference type="GO" id="GO:0008270">
    <property type="term" value="F:zinc ion binding"/>
    <property type="evidence" value="ECO:0007669"/>
    <property type="project" value="UniProtKB-KW"/>
</dbReference>
<protein>
    <submittedName>
        <fullName evidence="7">C2H2-type domain-containing protein</fullName>
    </submittedName>
</protein>
<dbReference type="SUPFAM" id="SSF57667">
    <property type="entry name" value="beta-beta-alpha zinc fingers"/>
    <property type="match status" value="1"/>
</dbReference>
<dbReference type="GO" id="GO:0000978">
    <property type="term" value="F:RNA polymerase II cis-regulatory region sequence-specific DNA binding"/>
    <property type="evidence" value="ECO:0007669"/>
    <property type="project" value="TreeGrafter"/>
</dbReference>
<evidence type="ECO:0000259" key="5">
    <source>
        <dbReference type="PROSITE" id="PS50157"/>
    </source>
</evidence>
<dbReference type="PROSITE" id="PS50157">
    <property type="entry name" value="ZINC_FINGER_C2H2_2"/>
    <property type="match status" value="1"/>
</dbReference>